<dbReference type="SUPFAM" id="SSF53474">
    <property type="entry name" value="alpha/beta-Hydrolases"/>
    <property type="match status" value="1"/>
</dbReference>
<dbReference type="Proteomes" id="UP000331127">
    <property type="component" value="Unassembled WGS sequence"/>
</dbReference>
<feature type="region of interest" description="Disordered" evidence="3">
    <location>
        <begin position="117"/>
        <end position="138"/>
    </location>
</feature>
<dbReference type="GO" id="GO:0008610">
    <property type="term" value="P:lipid biosynthetic process"/>
    <property type="evidence" value="ECO:0007669"/>
    <property type="project" value="TreeGrafter"/>
</dbReference>
<sequence>MSTADDVSTAWIRRYHPAARAGRRLVCFPHAGGSASFFLPTSAKFSPDTDVVAIQYPGRQDRLREPCITDIGLLADRIVDELIALSEKPTVFFGHSMGSVIGFEVASRLERKGVNAPHTLIASGRRGPSTQRDESVHRRDDDGIIAEIKLLNGTDAGVLGDEEILRMSLPALRGDHRAIETYRGDPEQRLRGSIIALTGDADPKTTVEEAEAWRRHTEGHFRIRVFAGGHFFLTRHQQAVNEEIAQALGA</sequence>
<dbReference type="AlphaFoldDB" id="A0A5M3WVP9"/>
<dbReference type="Gene3D" id="3.40.50.1820">
    <property type="entry name" value="alpha/beta hydrolase"/>
    <property type="match status" value="1"/>
</dbReference>
<dbReference type="GO" id="GO:0016787">
    <property type="term" value="F:hydrolase activity"/>
    <property type="evidence" value="ECO:0007669"/>
    <property type="project" value="UniProtKB-KW"/>
</dbReference>
<evidence type="ECO:0000256" key="2">
    <source>
        <dbReference type="ARBA" id="ARBA00022801"/>
    </source>
</evidence>
<accession>A0A5M3WVP9</accession>
<dbReference type="PANTHER" id="PTHR11487">
    <property type="entry name" value="THIOESTERASE"/>
    <property type="match status" value="1"/>
</dbReference>
<dbReference type="InterPro" id="IPR020802">
    <property type="entry name" value="TesA-like"/>
</dbReference>
<dbReference type="InterPro" id="IPR012223">
    <property type="entry name" value="TEII"/>
</dbReference>
<protein>
    <submittedName>
        <fullName evidence="5">Thioesterase</fullName>
    </submittedName>
</protein>
<evidence type="ECO:0000313" key="6">
    <source>
        <dbReference type="Proteomes" id="UP000331127"/>
    </source>
</evidence>
<evidence type="ECO:0000256" key="1">
    <source>
        <dbReference type="ARBA" id="ARBA00007169"/>
    </source>
</evidence>
<keyword evidence="2" id="KW-0378">Hydrolase</keyword>
<comment type="caution">
    <text evidence="5">The sequence shown here is derived from an EMBL/GenBank/DDBJ whole genome shotgun (WGS) entry which is preliminary data.</text>
</comment>
<evidence type="ECO:0000313" key="5">
    <source>
        <dbReference type="EMBL" id="GES10218.1"/>
    </source>
</evidence>
<dbReference type="RefSeq" id="WP_155355690.1">
    <property type="nucleotide sequence ID" value="NZ_BAAAHL010000045.1"/>
</dbReference>
<organism evidence="5 6">
    <name type="scientific">Acrocarpospora macrocephala</name>
    <dbReference type="NCBI Taxonomy" id="150177"/>
    <lineage>
        <taxon>Bacteria</taxon>
        <taxon>Bacillati</taxon>
        <taxon>Actinomycetota</taxon>
        <taxon>Actinomycetes</taxon>
        <taxon>Streptosporangiales</taxon>
        <taxon>Streptosporangiaceae</taxon>
        <taxon>Acrocarpospora</taxon>
    </lineage>
</organism>
<dbReference type="PANTHER" id="PTHR11487:SF0">
    <property type="entry name" value="S-ACYL FATTY ACID SYNTHASE THIOESTERASE, MEDIUM CHAIN"/>
    <property type="match status" value="1"/>
</dbReference>
<keyword evidence="6" id="KW-1185">Reference proteome</keyword>
<dbReference type="Pfam" id="PF00975">
    <property type="entry name" value="Thioesterase"/>
    <property type="match status" value="1"/>
</dbReference>
<name>A0A5M3WVP9_9ACTN</name>
<dbReference type="SMART" id="SM00824">
    <property type="entry name" value="PKS_TE"/>
    <property type="match status" value="1"/>
</dbReference>
<evidence type="ECO:0000256" key="3">
    <source>
        <dbReference type="SAM" id="MobiDB-lite"/>
    </source>
</evidence>
<gene>
    <name evidence="5" type="ORF">Amac_038150</name>
</gene>
<feature type="domain" description="Thioesterase TesA-like" evidence="4">
    <location>
        <begin position="26"/>
        <end position="248"/>
    </location>
</feature>
<dbReference type="OrthoDB" id="8480037at2"/>
<reference evidence="5 6" key="1">
    <citation type="submission" date="2019-10" db="EMBL/GenBank/DDBJ databases">
        <title>Whole genome shotgun sequence of Acrocarpospora macrocephala NBRC 16266.</title>
        <authorList>
            <person name="Ichikawa N."/>
            <person name="Kimura A."/>
            <person name="Kitahashi Y."/>
            <person name="Komaki H."/>
            <person name="Oguchi A."/>
        </authorList>
    </citation>
    <scope>NUCLEOTIDE SEQUENCE [LARGE SCALE GENOMIC DNA]</scope>
    <source>
        <strain evidence="5 6">NBRC 16266</strain>
    </source>
</reference>
<dbReference type="EMBL" id="BLAE01000020">
    <property type="protein sequence ID" value="GES10218.1"/>
    <property type="molecule type" value="Genomic_DNA"/>
</dbReference>
<dbReference type="InterPro" id="IPR001031">
    <property type="entry name" value="Thioesterase"/>
</dbReference>
<proteinExistence type="inferred from homology"/>
<evidence type="ECO:0000259" key="4">
    <source>
        <dbReference type="SMART" id="SM00824"/>
    </source>
</evidence>
<dbReference type="InterPro" id="IPR029058">
    <property type="entry name" value="AB_hydrolase_fold"/>
</dbReference>
<comment type="similarity">
    <text evidence="1">Belongs to the thioesterase family.</text>
</comment>